<dbReference type="Pfam" id="PF00078">
    <property type="entry name" value="RVT_1"/>
    <property type="match status" value="1"/>
</dbReference>
<feature type="non-terminal residue" evidence="2">
    <location>
        <position position="1"/>
    </location>
</feature>
<gene>
    <name evidence="2" type="ORF">g.46693</name>
</gene>
<proteinExistence type="predicted"/>
<dbReference type="SUPFAM" id="SSF56672">
    <property type="entry name" value="DNA/RNA polymerases"/>
    <property type="match status" value="1"/>
</dbReference>
<dbReference type="PROSITE" id="PS50878">
    <property type="entry name" value="RT_POL"/>
    <property type="match status" value="1"/>
</dbReference>
<evidence type="ECO:0000313" key="2">
    <source>
        <dbReference type="EMBL" id="JAT19754.1"/>
    </source>
</evidence>
<dbReference type="PANTHER" id="PTHR33332">
    <property type="entry name" value="REVERSE TRANSCRIPTASE DOMAIN-CONTAINING PROTEIN"/>
    <property type="match status" value="1"/>
</dbReference>
<accession>A0A1B6L898</accession>
<dbReference type="InterPro" id="IPR000477">
    <property type="entry name" value="RT_dom"/>
</dbReference>
<sequence length="611" mass="69417">LQSLYQFPVTWNWDEVYEAPCAEAAFKAFNTTLATALNTACPKIPLRLKKRFKPKHFADEEAFKLKERYLQSLYQFQVTGTNVDKVETAQRKKVYDQRLKTLRQRATADYINRTENKSKAIWDVIGTVKVNNKKSLEKEINLNIDGKVITEPEDVSNHLNTFFVNVANETLNKIKDSDRKTHSCPTIPCLFEFSAIQNTTEEEVKQQIKNLKPKNSAGMDEISSKLLKHCSNQLAFPLTDIFNKSFSQGIFPTALKTSIVYPKFKNGNTTEPSNYRPISLISTFSKLCEKLVLQRLLQHCAQHDLLTNSQHGFTKGKSTTSALTKLIENIIDNLEAGQHTTGVFLDLSKAFDCLSHELIIRKLESLGVTGAAKNWFRSYLEGRIQFTKLRHTKDELVSHVMSKPLQTNRGVPQGSVLGPVLFILFINDMPYYLRNYCETLTYADDTTLLLSTKSPDDLAINTYVALNMAYQYCSGNDLVANPSKTKQIVFGRRAEQTPYIPDIERTDEIKFLGITIDTKLTWTPHIDSLSMKLNTSLYAIRRIKSITTTDVARTAYFGLFESHLRYGLAAWGGTSMNNLTRVLILQKRQYGLWLASNHLTAAEKLTRHSTS</sequence>
<name>A0A1B6L898_9HEMI</name>
<evidence type="ECO:0000259" key="1">
    <source>
        <dbReference type="PROSITE" id="PS50878"/>
    </source>
</evidence>
<dbReference type="AlphaFoldDB" id="A0A1B6L898"/>
<dbReference type="InterPro" id="IPR043502">
    <property type="entry name" value="DNA/RNA_pol_sf"/>
</dbReference>
<protein>
    <recommendedName>
        <fullName evidence="1">Reverse transcriptase domain-containing protein</fullName>
    </recommendedName>
</protein>
<reference evidence="2" key="1">
    <citation type="submission" date="2015-11" db="EMBL/GenBank/DDBJ databases">
        <title>De novo transcriptome assembly of four potential Pierce s Disease insect vectors from Arizona vineyards.</title>
        <authorList>
            <person name="Tassone E.E."/>
        </authorList>
    </citation>
    <scope>NUCLEOTIDE SEQUENCE</scope>
</reference>
<dbReference type="CDD" id="cd01650">
    <property type="entry name" value="RT_nLTR_like"/>
    <property type="match status" value="1"/>
</dbReference>
<dbReference type="EMBL" id="GEBQ01020223">
    <property type="protein sequence ID" value="JAT19754.1"/>
    <property type="molecule type" value="Transcribed_RNA"/>
</dbReference>
<feature type="domain" description="Reverse transcriptase" evidence="1">
    <location>
        <begin position="244"/>
        <end position="516"/>
    </location>
</feature>
<organism evidence="2">
    <name type="scientific">Graphocephala atropunctata</name>
    <dbReference type="NCBI Taxonomy" id="36148"/>
    <lineage>
        <taxon>Eukaryota</taxon>
        <taxon>Metazoa</taxon>
        <taxon>Ecdysozoa</taxon>
        <taxon>Arthropoda</taxon>
        <taxon>Hexapoda</taxon>
        <taxon>Insecta</taxon>
        <taxon>Pterygota</taxon>
        <taxon>Neoptera</taxon>
        <taxon>Paraneoptera</taxon>
        <taxon>Hemiptera</taxon>
        <taxon>Auchenorrhyncha</taxon>
        <taxon>Membracoidea</taxon>
        <taxon>Cicadellidae</taxon>
        <taxon>Cicadellinae</taxon>
        <taxon>Cicadellini</taxon>
        <taxon>Graphocephala</taxon>
    </lineage>
</organism>
<dbReference type="GO" id="GO:0071897">
    <property type="term" value="P:DNA biosynthetic process"/>
    <property type="evidence" value="ECO:0007669"/>
    <property type="project" value="UniProtKB-ARBA"/>
</dbReference>